<feature type="transmembrane region" description="Helical" evidence="1">
    <location>
        <begin position="37"/>
        <end position="61"/>
    </location>
</feature>
<organism evidence="2 3">
    <name type="scientific">Schaalia odontolytica</name>
    <dbReference type="NCBI Taxonomy" id="1660"/>
    <lineage>
        <taxon>Bacteria</taxon>
        <taxon>Bacillati</taxon>
        <taxon>Actinomycetota</taxon>
        <taxon>Actinomycetes</taxon>
        <taxon>Actinomycetales</taxon>
        <taxon>Actinomycetaceae</taxon>
        <taxon>Schaalia</taxon>
    </lineage>
</organism>
<feature type="transmembrane region" description="Helical" evidence="1">
    <location>
        <begin position="73"/>
        <end position="90"/>
    </location>
</feature>
<comment type="caution">
    <text evidence="2">The sequence shown here is derived from an EMBL/GenBank/DDBJ whole genome shotgun (WGS) entry which is preliminary data.</text>
</comment>
<feature type="transmembrane region" description="Helical" evidence="1">
    <location>
        <begin position="102"/>
        <end position="121"/>
    </location>
</feature>
<dbReference type="Proteomes" id="UP000234198">
    <property type="component" value="Unassembled WGS sequence"/>
</dbReference>
<protein>
    <submittedName>
        <fullName evidence="2">Uncharacterized protein</fullName>
    </submittedName>
</protein>
<reference evidence="2 3" key="1">
    <citation type="submission" date="2017-12" db="EMBL/GenBank/DDBJ databases">
        <title>Phylogenetic diversity of female urinary microbiome.</title>
        <authorList>
            <person name="Thomas-White K."/>
            <person name="Wolfe A.J."/>
        </authorList>
    </citation>
    <scope>NUCLEOTIDE SEQUENCE [LARGE SCALE GENOMIC DNA]</scope>
    <source>
        <strain evidence="2 3">UMB0018</strain>
    </source>
</reference>
<evidence type="ECO:0000313" key="2">
    <source>
        <dbReference type="EMBL" id="PKY65097.1"/>
    </source>
</evidence>
<keyword evidence="1" id="KW-0472">Membrane</keyword>
<evidence type="ECO:0000256" key="1">
    <source>
        <dbReference type="SAM" id="Phobius"/>
    </source>
</evidence>
<accession>A0A2I1I1T1</accession>
<name>A0A2I1I1T1_9ACTO</name>
<evidence type="ECO:0000313" key="3">
    <source>
        <dbReference type="Proteomes" id="UP000234198"/>
    </source>
</evidence>
<gene>
    <name evidence="2" type="ORF">CYJ22_03030</name>
</gene>
<proteinExistence type="predicted"/>
<keyword evidence="1" id="KW-0812">Transmembrane</keyword>
<dbReference type="AlphaFoldDB" id="A0A2I1I1T1"/>
<sequence length="130" mass="13997">MRVGAALSSLVLLGVAGLAYLLVADVYDTYPQLAYRTVFTVLGALIPLPLAIFFGFVALRIHTLSLQQLMTSAARCMWSFFGLFLLTWLLEGLLIGEAPGPFMYVCVGTLILSTTIARLLMLGARAANPA</sequence>
<dbReference type="EMBL" id="PKKM01000003">
    <property type="protein sequence ID" value="PKY65097.1"/>
    <property type="molecule type" value="Genomic_DNA"/>
</dbReference>
<keyword evidence="1" id="KW-1133">Transmembrane helix</keyword>